<keyword evidence="15" id="KW-1185">Reference proteome</keyword>
<keyword evidence="6 13" id="KW-0443">Lipid metabolism</keyword>
<dbReference type="Pfam" id="PF02666">
    <property type="entry name" value="PS_Dcarbxylase"/>
    <property type="match status" value="1"/>
</dbReference>
<evidence type="ECO:0000256" key="12">
    <source>
        <dbReference type="ARBA" id="ARBA00045136"/>
    </source>
</evidence>
<feature type="site" description="Cleavage (non-hydrolytic); by autocatalysis" evidence="13">
    <location>
        <begin position="437"/>
        <end position="438"/>
    </location>
</feature>
<keyword evidence="5 13" id="KW-1133">Transmembrane helix</keyword>
<keyword evidence="2 13" id="KW-0444">Lipid biosynthesis</keyword>
<dbReference type="PANTHER" id="PTHR10067:SF6">
    <property type="entry name" value="PHOSPHATIDYLSERINE DECARBOXYLASE PROENZYME, MITOCHONDRIAL"/>
    <property type="match status" value="1"/>
</dbReference>
<feature type="chain" id="PRO_5029993128" description="Phosphatidylserine decarboxylase alpha chain" evidence="13">
    <location>
        <begin position="438"/>
        <end position="475"/>
    </location>
</feature>
<dbReference type="InterPro" id="IPR033177">
    <property type="entry name" value="PSD-B"/>
</dbReference>
<keyword evidence="11 13" id="KW-0670">Pyruvate</keyword>
<protein>
    <recommendedName>
        <fullName evidence="13">Phosphatidylserine decarboxylase proenzyme, mitochondrial</fullName>
        <ecNumber evidence="13">4.1.1.65</ecNumber>
    </recommendedName>
    <component>
        <recommendedName>
            <fullName evidence="13">Phosphatidylserine decarboxylase beta chain</fullName>
        </recommendedName>
    </component>
    <component>
        <recommendedName>
            <fullName evidence="13">Phosphatidylserine decarboxylase alpha chain</fullName>
        </recommendedName>
    </component>
</protein>
<dbReference type="GO" id="GO:0004609">
    <property type="term" value="F:phosphatidylserine decarboxylase activity"/>
    <property type="evidence" value="ECO:0007669"/>
    <property type="project" value="UniProtKB-UniRule"/>
</dbReference>
<keyword evidence="13" id="KW-0999">Mitochondrion inner membrane</keyword>
<keyword evidence="13" id="KW-0496">Mitochondrion</keyword>
<evidence type="ECO:0000256" key="9">
    <source>
        <dbReference type="ARBA" id="ARBA00023239"/>
    </source>
</evidence>
<comment type="catalytic activity">
    <reaction evidence="13">
        <text>a 1,2-diacyl-sn-glycero-3-phospho-L-serine + H(+) = a 1,2-diacyl-sn-glycero-3-phosphoethanolamine + CO2</text>
        <dbReference type="Rhea" id="RHEA:20828"/>
        <dbReference type="ChEBI" id="CHEBI:15378"/>
        <dbReference type="ChEBI" id="CHEBI:16526"/>
        <dbReference type="ChEBI" id="CHEBI:57262"/>
        <dbReference type="ChEBI" id="CHEBI:64612"/>
        <dbReference type="EC" id="4.1.1.65"/>
    </reaction>
</comment>
<dbReference type="InterPro" id="IPR033661">
    <property type="entry name" value="PSD_type1_euk"/>
</dbReference>
<keyword evidence="13" id="KW-0865">Zymogen</keyword>
<dbReference type="InParanoid" id="A0A7M7L148"/>
<feature type="active site" description="Schiff-base intermediate with substrate; via pyruvic acid; for decarboxylase activity" evidence="13">
    <location>
        <position position="438"/>
    </location>
</feature>
<dbReference type="GO" id="GO:0006646">
    <property type="term" value="P:phosphatidylethanolamine biosynthetic process"/>
    <property type="evidence" value="ECO:0007669"/>
    <property type="project" value="UniProtKB-UniRule"/>
</dbReference>
<evidence type="ECO:0000256" key="8">
    <source>
        <dbReference type="ARBA" id="ARBA00023209"/>
    </source>
</evidence>
<dbReference type="FunCoup" id="A0A7M7L148">
    <property type="interactions" value="1407"/>
</dbReference>
<accession>A0A7M7L148</accession>
<evidence type="ECO:0000256" key="2">
    <source>
        <dbReference type="ARBA" id="ARBA00022516"/>
    </source>
</evidence>
<comment type="pathway">
    <text evidence="13">Phospholipid metabolism; phosphatidylethanolamine biosynthesis; phosphatidylethanolamine from CDP-diacylglycerol: step 2/2.</text>
</comment>
<comment type="subcellular location">
    <molecule>Phosphatidylserine decarboxylase beta chain</molecule>
    <subcellularLocation>
        <location evidence="13">Mitochondrion inner membrane</location>
        <topology evidence="13">Single-pass membrane protein</topology>
        <orientation evidence="13">Intermembrane side</orientation>
    </subcellularLocation>
</comment>
<dbReference type="GO" id="GO:0005743">
    <property type="term" value="C:mitochondrial inner membrane"/>
    <property type="evidence" value="ECO:0007669"/>
    <property type="project" value="UniProtKB-SubCell"/>
</dbReference>
<comment type="PTM">
    <text evidence="13">Is synthesized initially as an inactive proenzyme. Formation of the active enzyme involves a self-maturation process in which the active site pyruvoyl group is generated from an internal serine residue via an autocatalytic post-translational modification. Two non-identical subunits are generated from the proenzyme in this reaction, and the pyruvate is formed at the N-terminus of the alpha chain, which is derived from the carboxyl end of the proenzyme. The autoendoproteolytic cleavage occurs by a canonical serine protease mechanism, in which the side chain hydroxyl group of the serine supplies its oxygen atom to form the C-terminus of the beta chain, while the remainder of the serine residue undergoes an oxidative deamination to produce ammonia and the pyruvoyl prosthetic group on the alpha chain. During this reaction, the Ser that is part of the protease active site of the proenzyme becomes the pyruvoyl prosthetic group, which constitutes an essential element of the active site of the mature decarboxylase.</text>
</comment>
<dbReference type="NCBIfam" id="TIGR00163">
    <property type="entry name" value="PS_decarb"/>
    <property type="match status" value="1"/>
</dbReference>
<reference evidence="14" key="1">
    <citation type="submission" date="2021-01" db="UniProtKB">
        <authorList>
            <consortium name="EnsemblMetazoa"/>
        </authorList>
    </citation>
    <scope>IDENTIFICATION</scope>
</reference>
<dbReference type="AlphaFoldDB" id="A0A7M7L148"/>
<proteinExistence type="inferred from homology"/>
<comment type="pathway">
    <text evidence="1">Lipid metabolism.</text>
</comment>
<evidence type="ECO:0000256" key="1">
    <source>
        <dbReference type="ARBA" id="ARBA00005189"/>
    </source>
</evidence>
<dbReference type="GeneID" id="111253439"/>
<dbReference type="CTD" id="23761"/>
<dbReference type="UniPathway" id="UPA00558">
    <property type="reaction ID" value="UER00616"/>
</dbReference>
<dbReference type="PANTHER" id="PTHR10067">
    <property type="entry name" value="PHOSPHATIDYLSERINE DECARBOXYLASE"/>
    <property type="match status" value="1"/>
</dbReference>
<evidence type="ECO:0000313" key="14">
    <source>
        <dbReference type="EnsemblMetazoa" id="XP_022668542"/>
    </source>
</evidence>
<keyword evidence="9 13" id="KW-0456">Lyase</keyword>
<feature type="topological domain" description="Mitochondrial matrix" evidence="13">
    <location>
        <begin position="1"/>
        <end position="136"/>
    </location>
</feature>
<feature type="active site" description="Charge relay system; for autoendoproteolytic cleavage activity" evidence="13">
    <location>
        <position position="332"/>
    </location>
</feature>
<keyword evidence="3 13" id="KW-0812">Transmembrane</keyword>
<keyword evidence="8 13" id="KW-0594">Phospholipid biosynthesis</keyword>
<organism evidence="14 15">
    <name type="scientific">Varroa destructor</name>
    <name type="common">Honeybee mite</name>
    <dbReference type="NCBI Taxonomy" id="109461"/>
    <lineage>
        <taxon>Eukaryota</taxon>
        <taxon>Metazoa</taxon>
        <taxon>Ecdysozoa</taxon>
        <taxon>Arthropoda</taxon>
        <taxon>Chelicerata</taxon>
        <taxon>Arachnida</taxon>
        <taxon>Acari</taxon>
        <taxon>Parasitiformes</taxon>
        <taxon>Mesostigmata</taxon>
        <taxon>Gamasina</taxon>
        <taxon>Dermanyssoidea</taxon>
        <taxon>Varroidae</taxon>
        <taxon>Varroa</taxon>
    </lineage>
</organism>
<feature type="modified residue" description="Pyruvic acid (Ser); by autocatalysis" evidence="13">
    <location>
        <position position="438"/>
    </location>
</feature>
<comment type="function">
    <text evidence="12">Catalyzes the formation of phosphatidylethanolamine (PtdEtn) from phosphatidylserine (PtdSer). Plays a central role in phospholipid metabolism and in the interorganelle trafficking of phosphatidylserine. May be involved in lipid droplet biogenesis at the endoplasmic reticulum membrane.</text>
</comment>
<evidence type="ECO:0000256" key="10">
    <source>
        <dbReference type="ARBA" id="ARBA00023264"/>
    </source>
</evidence>
<keyword evidence="4 13" id="KW-0210">Decarboxylase</keyword>
<dbReference type="Proteomes" id="UP000594260">
    <property type="component" value="Unplaced"/>
</dbReference>
<comment type="cofactor">
    <cofactor evidence="13">
        <name>pyruvate</name>
        <dbReference type="ChEBI" id="CHEBI:15361"/>
    </cofactor>
    <text evidence="13">Binds 1 pyruvoyl group covalently per subunit.</text>
</comment>
<dbReference type="InterPro" id="IPR003817">
    <property type="entry name" value="PS_Dcarbxylase"/>
</dbReference>
<keyword evidence="7 13" id="KW-0472">Membrane</keyword>
<dbReference type="OrthoDB" id="4330at2759"/>
<sequence length="475" mass="52659">MSWIMAMRQLIVLRIAWPVLFAICWDVHFLQGRTDQPDISWSIRTGSSIRIGRVLLGARWPWGSFLAENSGGNGGFSSLQNLGTSPNRSTGISSSLGASSQPLVGTACSRGFALKPIAAGHKRAFGPERWWSNGRWALIAGAVGAVGVLATRAAFKDTSETPASWELNELKTSIYKLMPLRLSSKCWGVINNISLPSPFRAPVISAFSWYTGCNISEAAVDDPRMYPNLGEFFRRTLKPGLRPIAPGDCVVSPADGKILHFGEVQAGFVEQVKGIAYPLQAFLGPHPWGDEGADDVTDEHLYHEQMLKHKDGSTALYHCVVYLAPGDYHRFHSPADWKVLRRRHFPGKLLSVKPRVASWVKGLFNINERVVYSGEWKYGFFSMTAVGATNVGSIKCSFDPTLATNKLLYKKNTWCDMSFDKPIELKKGDDFGEFNMGSTVVTIFEAPKNFEWSLYERQKIKYGERIAGVKTQPVG</sequence>
<feature type="active site" description="Charge relay system; for autoendoproteolytic cleavage activity" evidence="13">
    <location>
        <position position="438"/>
    </location>
</feature>
<dbReference type="RefSeq" id="XP_022668542.1">
    <property type="nucleotide sequence ID" value="XM_022812807.1"/>
</dbReference>
<dbReference type="GO" id="GO:0016540">
    <property type="term" value="P:protein autoprocessing"/>
    <property type="evidence" value="ECO:0007669"/>
    <property type="project" value="UniProtKB-UniRule"/>
</dbReference>
<evidence type="ECO:0000256" key="6">
    <source>
        <dbReference type="ARBA" id="ARBA00023098"/>
    </source>
</evidence>
<name>A0A7M7L148_VARDE</name>
<keyword evidence="10 13" id="KW-1208">Phospholipid metabolism</keyword>
<evidence type="ECO:0000256" key="4">
    <source>
        <dbReference type="ARBA" id="ARBA00022793"/>
    </source>
</evidence>
<evidence type="ECO:0000256" key="13">
    <source>
        <dbReference type="HAMAP-Rule" id="MF_03208"/>
    </source>
</evidence>
<dbReference type="HAMAP" id="MF_03208">
    <property type="entry name" value="PS_decarb_PSD_B_type1_euk"/>
    <property type="match status" value="1"/>
</dbReference>
<comment type="similarity">
    <text evidence="13">Belongs to the phosphatidylserine decarboxylase family. PSD-B subfamily. Eukaryotic type I sub-subfamily.</text>
</comment>
<evidence type="ECO:0000256" key="7">
    <source>
        <dbReference type="ARBA" id="ARBA00023136"/>
    </source>
</evidence>
<evidence type="ECO:0000256" key="5">
    <source>
        <dbReference type="ARBA" id="ARBA00022989"/>
    </source>
</evidence>
<comment type="subcellular location">
    <molecule>Phosphatidylserine decarboxylase alpha chain</molecule>
    <subcellularLocation>
        <location evidence="13">Mitochondrion inner membrane</location>
        <topology evidence="13">Peripheral membrane protein</topology>
        <orientation evidence="13">Intermembrane side</orientation>
    </subcellularLocation>
    <text evidence="13">Anchored to the mitochondrial inner membrane through its interaction with the integral membrane beta chain.</text>
</comment>
<evidence type="ECO:0000256" key="11">
    <source>
        <dbReference type="ARBA" id="ARBA00023317"/>
    </source>
</evidence>
<comment type="subunit">
    <text evidence="13">Heterodimer of a large membrane-associated beta subunit and a small pyruvoyl-containing alpha subunit.</text>
</comment>
<evidence type="ECO:0000256" key="3">
    <source>
        <dbReference type="ARBA" id="ARBA00022692"/>
    </source>
</evidence>
<dbReference type="EC" id="4.1.1.65" evidence="13"/>
<evidence type="ECO:0000313" key="15">
    <source>
        <dbReference type="Proteomes" id="UP000594260"/>
    </source>
</evidence>
<feature type="topological domain" description="Mitochondrial intermembrane" evidence="13">
    <location>
        <begin position="156"/>
        <end position="475"/>
    </location>
</feature>
<feature type="chain" id="PRO_5029993127" description="Phosphatidylserine decarboxylase beta chain" evidence="13">
    <location>
        <begin position="1"/>
        <end position="437"/>
    </location>
</feature>
<dbReference type="EnsemblMetazoa" id="XM_022812807">
    <property type="protein sequence ID" value="XP_022668542"/>
    <property type="gene ID" value="LOC111253439"/>
</dbReference>
<dbReference type="KEGG" id="vde:111253439"/>
<feature type="active site" description="Charge relay system; for autoendoproteolytic cleavage activity" evidence="13">
    <location>
        <position position="255"/>
    </location>
</feature>